<feature type="transmembrane region" description="Helical" evidence="6">
    <location>
        <begin position="54"/>
        <end position="71"/>
    </location>
</feature>
<gene>
    <name evidence="9" type="ORF">ZIOFF_041159</name>
</gene>
<dbReference type="Pfam" id="PF08392">
    <property type="entry name" value="FAE1_CUT1_RppA"/>
    <property type="match status" value="1"/>
</dbReference>
<dbReference type="InterPro" id="IPR016039">
    <property type="entry name" value="Thiolase-like"/>
</dbReference>
<keyword evidence="6" id="KW-1133">Transmembrane helix</keyword>
<keyword evidence="4" id="KW-0012">Acyltransferase</keyword>
<keyword evidence="3" id="KW-0808">Transferase</keyword>
<evidence type="ECO:0000256" key="6">
    <source>
        <dbReference type="SAM" id="Phobius"/>
    </source>
</evidence>
<evidence type="ECO:0000256" key="5">
    <source>
        <dbReference type="SAM" id="MobiDB-lite"/>
    </source>
</evidence>
<evidence type="ECO:0000313" key="10">
    <source>
        <dbReference type="Proteomes" id="UP000734854"/>
    </source>
</evidence>
<evidence type="ECO:0000313" key="9">
    <source>
        <dbReference type="EMBL" id="KAG6501280.1"/>
    </source>
</evidence>
<dbReference type="PANTHER" id="PTHR31561">
    <property type="entry name" value="3-KETOACYL-COA SYNTHASE"/>
    <property type="match status" value="1"/>
</dbReference>
<dbReference type="InterPro" id="IPR013601">
    <property type="entry name" value="FAE1_typ3_polyketide_synth"/>
</dbReference>
<protein>
    <recommendedName>
        <fullName evidence="2">very-long-chain 3-oxoacyl-CoA synthase</fullName>
        <ecNumber evidence="2">2.3.1.199</ecNumber>
    </recommendedName>
</protein>
<dbReference type="SUPFAM" id="SSF53901">
    <property type="entry name" value="Thiolase-like"/>
    <property type="match status" value="2"/>
</dbReference>
<feature type="region of interest" description="Disordered" evidence="5">
    <location>
        <begin position="537"/>
        <end position="556"/>
    </location>
</feature>
<dbReference type="AlphaFoldDB" id="A0A8J5L5B9"/>
<feature type="transmembrane region" description="Helical" evidence="6">
    <location>
        <begin position="199"/>
        <end position="218"/>
    </location>
</feature>
<sequence>MVKETERYAKLAVDYLFSHGVYILLFLFLTFFLIQAPASVSLNDFRGWLDSTTAVLGGCLLLCLLIIYLLVRPRPVYLMEIACYKPKKSTQEFISMSDFAGVFSPENLEFQRRILERSGLGHETYLPETVLLAPSYNHPVEARKEASAVMFEPVEALLKKTGLRPEDVDILIVNCGLFNPAPSLSAMVVNRFKLRHDVITFNLGGMGCSASPIAIALARDLLQLNRNSYAIVISIENTAMGGRYEGNDRSMLVSNCLFRVGGAAVLLTNKRSERRRSKYQLMHVVRTHTGAEDQSFMAAAQVVDADGKLGISLSKNLMAVAADALRINLTTLGPLILPASEKLIYVAKWLAKRVIMNNKAAGETKPYVPDFTRAVEHVCIHTGGRGVVEEMGRCLRLTEWHLEPSRMTLHRFGNTSSSSVWYVLAYAEAKGRVRKGDRVWQIALGGGFKCNSAVWRALRTVKAAAEDPDLNPWADEISKFPVQVAVSSNADTMGIRLWKRWWHKPGCRKNKEGKAVASGGRSWSPRRWSRTALLPSTTRRDLGHNPKGHKVDGGAGSELVAGDSAGCRGAAAVVNPN</sequence>
<organism evidence="9 10">
    <name type="scientific">Zingiber officinale</name>
    <name type="common">Ginger</name>
    <name type="synonym">Amomum zingiber</name>
    <dbReference type="NCBI Taxonomy" id="94328"/>
    <lineage>
        <taxon>Eukaryota</taxon>
        <taxon>Viridiplantae</taxon>
        <taxon>Streptophyta</taxon>
        <taxon>Embryophyta</taxon>
        <taxon>Tracheophyta</taxon>
        <taxon>Spermatophyta</taxon>
        <taxon>Magnoliopsida</taxon>
        <taxon>Liliopsida</taxon>
        <taxon>Zingiberales</taxon>
        <taxon>Zingiberaceae</taxon>
        <taxon>Zingiber</taxon>
    </lineage>
</organism>
<keyword evidence="10" id="KW-1185">Reference proteome</keyword>
<accession>A0A8J5L5B9</accession>
<dbReference type="Gene3D" id="3.40.47.10">
    <property type="match status" value="1"/>
</dbReference>
<evidence type="ECO:0000259" key="7">
    <source>
        <dbReference type="Pfam" id="PF08392"/>
    </source>
</evidence>
<keyword evidence="6" id="KW-0812">Transmembrane</keyword>
<dbReference type="Pfam" id="PF08541">
    <property type="entry name" value="ACP_syn_III_C"/>
    <property type="match status" value="1"/>
</dbReference>
<feature type="compositionally biased region" description="Basic and acidic residues" evidence="5">
    <location>
        <begin position="538"/>
        <end position="552"/>
    </location>
</feature>
<dbReference type="EMBL" id="JACMSC010000011">
    <property type="protein sequence ID" value="KAG6501280.1"/>
    <property type="molecule type" value="Genomic_DNA"/>
</dbReference>
<name>A0A8J5L5B9_ZINOF</name>
<evidence type="ECO:0000256" key="4">
    <source>
        <dbReference type="ARBA" id="ARBA00023315"/>
    </source>
</evidence>
<feature type="domain" description="FAE" evidence="7">
    <location>
        <begin position="69"/>
        <end position="353"/>
    </location>
</feature>
<dbReference type="EC" id="2.3.1.199" evidence="2"/>
<dbReference type="InterPro" id="IPR013747">
    <property type="entry name" value="ACP_syn_III_C"/>
</dbReference>
<dbReference type="GO" id="GO:0016020">
    <property type="term" value="C:membrane"/>
    <property type="evidence" value="ECO:0007669"/>
    <property type="project" value="InterPro"/>
</dbReference>
<proteinExistence type="inferred from homology"/>
<evidence type="ECO:0000256" key="1">
    <source>
        <dbReference type="ARBA" id="ARBA00005531"/>
    </source>
</evidence>
<dbReference type="GO" id="GO:0009922">
    <property type="term" value="F:fatty acid elongase activity"/>
    <property type="evidence" value="ECO:0007669"/>
    <property type="project" value="UniProtKB-EC"/>
</dbReference>
<dbReference type="CDD" id="cd00831">
    <property type="entry name" value="CHS_like"/>
    <property type="match status" value="1"/>
</dbReference>
<reference evidence="9 10" key="1">
    <citation type="submission" date="2020-08" db="EMBL/GenBank/DDBJ databases">
        <title>Plant Genome Project.</title>
        <authorList>
            <person name="Zhang R.-G."/>
        </authorList>
    </citation>
    <scope>NUCLEOTIDE SEQUENCE [LARGE SCALE GENOMIC DNA]</scope>
    <source>
        <tissue evidence="9">Rhizome</tissue>
    </source>
</reference>
<comment type="caution">
    <text evidence="9">The sequence shown here is derived from an EMBL/GenBank/DDBJ whole genome shotgun (WGS) entry which is preliminary data.</text>
</comment>
<feature type="domain" description="Beta-ketoacyl-[acyl-carrier-protein] synthase III C-terminal" evidence="8">
    <location>
        <begin position="375"/>
        <end position="456"/>
    </location>
</feature>
<dbReference type="Proteomes" id="UP000734854">
    <property type="component" value="Unassembled WGS sequence"/>
</dbReference>
<keyword evidence="6" id="KW-0472">Membrane</keyword>
<evidence type="ECO:0000259" key="8">
    <source>
        <dbReference type="Pfam" id="PF08541"/>
    </source>
</evidence>
<comment type="similarity">
    <text evidence="1">Belongs to the thiolase-like superfamily. Chalcone/stilbene synthases family.</text>
</comment>
<dbReference type="InterPro" id="IPR012392">
    <property type="entry name" value="3-ktacl-CoA_syn"/>
</dbReference>
<evidence type="ECO:0000256" key="2">
    <source>
        <dbReference type="ARBA" id="ARBA00012307"/>
    </source>
</evidence>
<feature type="transmembrane region" description="Helical" evidence="6">
    <location>
        <begin position="12"/>
        <end position="34"/>
    </location>
</feature>
<dbReference type="GO" id="GO:0006633">
    <property type="term" value="P:fatty acid biosynthetic process"/>
    <property type="evidence" value="ECO:0007669"/>
    <property type="project" value="InterPro"/>
</dbReference>
<evidence type="ECO:0000256" key="3">
    <source>
        <dbReference type="ARBA" id="ARBA00022679"/>
    </source>
</evidence>